<dbReference type="SUPFAM" id="SSF63825">
    <property type="entry name" value="YWTD domain"/>
    <property type="match status" value="1"/>
</dbReference>
<organism evidence="3 4">
    <name type="scientific">Sorangium cellulosum</name>
    <name type="common">Polyangium cellulosum</name>
    <dbReference type="NCBI Taxonomy" id="56"/>
    <lineage>
        <taxon>Bacteria</taxon>
        <taxon>Pseudomonadati</taxon>
        <taxon>Myxococcota</taxon>
        <taxon>Polyangia</taxon>
        <taxon>Polyangiales</taxon>
        <taxon>Polyangiaceae</taxon>
        <taxon>Sorangium</taxon>
    </lineage>
</organism>
<evidence type="ECO:0000313" key="3">
    <source>
        <dbReference type="EMBL" id="KYF93105.1"/>
    </source>
</evidence>
<accession>A0A150SKW8</accession>
<dbReference type="PANTHER" id="PTHR46513">
    <property type="entry name" value="VITELLOGENIN RECEPTOR-LIKE PROTEIN-RELATED-RELATED"/>
    <property type="match status" value="1"/>
</dbReference>
<evidence type="ECO:0000313" key="4">
    <source>
        <dbReference type="Proteomes" id="UP000075635"/>
    </source>
</evidence>
<dbReference type="EMBL" id="JEMB01000844">
    <property type="protein sequence ID" value="KYF93105.1"/>
    <property type="molecule type" value="Genomic_DNA"/>
</dbReference>
<dbReference type="Proteomes" id="UP000075635">
    <property type="component" value="Unassembled WGS sequence"/>
</dbReference>
<dbReference type="InterPro" id="IPR011042">
    <property type="entry name" value="6-blade_b-propeller_TolB-like"/>
</dbReference>
<dbReference type="Gene3D" id="2.120.10.30">
    <property type="entry name" value="TolB, C-terminal domain"/>
    <property type="match status" value="1"/>
</dbReference>
<gene>
    <name evidence="3" type="ORF">BE17_11800</name>
</gene>
<feature type="region of interest" description="Disordered" evidence="1">
    <location>
        <begin position="298"/>
        <end position="325"/>
    </location>
</feature>
<sequence>MRSSKSSAVTVALAALAPALHGCAQIAGLEDREVIRVLTIASNQAEPRGIALDEEVIYWTNGRSDGAQGSSTGGALRMQIKDDPAVIDLLAPSSEAPAVIALDATHLYWSSTDTGFEGECEGGSGQRDKLWRLPKEGQFPAAGGELLWGSCGAVEELALNADNVYSARPSAERITWIPKAGGNRKDLTEGGEPFGVAADGARVYWTDREQRKIFVDDTSDSAAGAPLLSELDEEPGLLALDEANLYWLTASGVMRYPRSGGDAPVPLLEGLSSPPTGLAAHGDYVYVTVKAAGSVHRVRKDGTGDPEEIASRQGGPTGIAADRTGAYWTNSDSGEIVRFTDE</sequence>
<protein>
    <recommendedName>
        <fullName evidence="5">SMP-30/Gluconolactonase/LRE-like region domain-containing protein</fullName>
    </recommendedName>
</protein>
<feature type="signal peptide" evidence="2">
    <location>
        <begin position="1"/>
        <end position="24"/>
    </location>
</feature>
<feature type="chain" id="PRO_5007569073" description="SMP-30/Gluconolactonase/LRE-like region domain-containing protein" evidence="2">
    <location>
        <begin position="25"/>
        <end position="342"/>
    </location>
</feature>
<dbReference type="AlphaFoldDB" id="A0A150SKW8"/>
<comment type="caution">
    <text evidence="3">The sequence shown here is derived from an EMBL/GenBank/DDBJ whole genome shotgun (WGS) entry which is preliminary data.</text>
</comment>
<proteinExistence type="predicted"/>
<evidence type="ECO:0000256" key="1">
    <source>
        <dbReference type="SAM" id="MobiDB-lite"/>
    </source>
</evidence>
<reference evidence="3 4" key="1">
    <citation type="submission" date="2014-02" db="EMBL/GenBank/DDBJ databases">
        <title>The small core and large imbalanced accessory genome model reveals a collaborative survival strategy of Sorangium cellulosum strains in nature.</title>
        <authorList>
            <person name="Han K."/>
            <person name="Peng R."/>
            <person name="Blom J."/>
            <person name="Li Y.-Z."/>
        </authorList>
    </citation>
    <scope>NUCLEOTIDE SEQUENCE [LARGE SCALE GENOMIC DNA]</scope>
    <source>
        <strain evidence="3 4">So0011-07</strain>
    </source>
</reference>
<keyword evidence="2" id="KW-0732">Signal</keyword>
<dbReference type="PANTHER" id="PTHR46513:SF13">
    <property type="entry name" value="EGF-LIKE DOMAIN-CONTAINING PROTEIN"/>
    <property type="match status" value="1"/>
</dbReference>
<evidence type="ECO:0008006" key="5">
    <source>
        <dbReference type="Google" id="ProtNLM"/>
    </source>
</evidence>
<evidence type="ECO:0000256" key="2">
    <source>
        <dbReference type="SAM" id="SignalP"/>
    </source>
</evidence>
<dbReference type="InterPro" id="IPR050778">
    <property type="entry name" value="Cueball_EGF_LRP_Nidogen"/>
</dbReference>
<name>A0A150SKW8_SORCE</name>